<dbReference type="Proteomes" id="UP000058660">
    <property type="component" value="Plasmid pTA69"/>
</dbReference>
<evidence type="ECO:0000313" key="2">
    <source>
        <dbReference type="Proteomes" id="UP000058660"/>
    </source>
</evidence>
<reference evidence="2" key="1">
    <citation type="journal article" date="2015" name="PLoS ONE">
        <title>Complete Genome Sequence of Thermus aquaticus Y51MC23.</title>
        <authorList>
            <person name="Brumm P.J."/>
            <person name="Monsma S."/>
            <person name="Keough B."/>
            <person name="Jasinovica S."/>
            <person name="Ferguson E."/>
            <person name="Schoenfeld T."/>
            <person name="Lodes M."/>
            <person name="Mead D.A."/>
        </authorList>
    </citation>
    <scope>NUCLEOTIDE SEQUENCE [LARGE SCALE GENOMIC DNA]</scope>
    <source>
        <strain evidence="2">BAA-2747 / Y51MC23</strain>
    </source>
</reference>
<keyword evidence="2" id="KW-1185">Reference proteome</keyword>
<organism evidence="1 2">
    <name type="scientific">Thermus aquaticus (strain ATCC BAA-2747 / Y51MC23)</name>
    <dbReference type="NCBI Taxonomy" id="498848"/>
    <lineage>
        <taxon>Bacteria</taxon>
        <taxon>Thermotogati</taxon>
        <taxon>Deinococcota</taxon>
        <taxon>Deinococci</taxon>
        <taxon>Thermales</taxon>
        <taxon>Thermaceae</taxon>
        <taxon>Thermus</taxon>
    </lineage>
</organism>
<dbReference type="EMBL" id="CP010825">
    <property type="protein sequence ID" value="ALJ92246.1"/>
    <property type="molecule type" value="Genomic_DNA"/>
</dbReference>
<dbReference type="RefSeq" id="WP_003049203.1">
    <property type="nucleotide sequence ID" value="NZ_CP010825.1"/>
</dbReference>
<evidence type="ECO:0000313" key="1">
    <source>
        <dbReference type="EMBL" id="ALJ92246.1"/>
    </source>
</evidence>
<accession>A0ABM5VPY7</accession>
<protein>
    <submittedName>
        <fullName evidence="1">Uncharacterized protein</fullName>
    </submittedName>
</protein>
<keyword evidence="1" id="KW-0614">Plasmid</keyword>
<proteinExistence type="predicted"/>
<name>A0ABM5VPY7_THEA5</name>
<sequence length="99" mass="11308">MKVWVDEIAKWVVAEPLPPVEYRMDEEALEALLARSLAPENPGRWVARGALWVKREPLPALECRMDEAERAALLERATAPRNPGRWIDRARNRNAGKPL</sequence>
<gene>
    <name evidence="1" type="ORF">TO73_2717</name>
</gene>
<geneLocation type="plasmid" evidence="1 2">
    <name>pTA69</name>
</geneLocation>